<reference evidence="11" key="1">
    <citation type="submission" date="2019-06" db="EMBL/GenBank/DDBJ databases">
        <authorList>
            <consortium name="Wellcome Sanger Institute Data Sharing"/>
        </authorList>
    </citation>
    <scope>NUCLEOTIDE SEQUENCE [LARGE SCALE GENOMIC DNA]</scope>
</reference>
<feature type="domain" description="Nanos-type" evidence="10">
    <location>
        <begin position="147"/>
        <end position="201"/>
    </location>
</feature>
<gene>
    <name evidence="11" type="primary">LOC115389834</name>
</gene>
<dbReference type="FunCoup" id="A0A672F5G1">
    <property type="interactions" value="669"/>
</dbReference>
<proteinExistence type="inferred from homology"/>
<evidence type="ECO:0000256" key="1">
    <source>
        <dbReference type="ARBA" id="ARBA00004496"/>
    </source>
</evidence>
<keyword evidence="6 8" id="KW-0810">Translation regulation</keyword>
<dbReference type="PROSITE" id="PS51522">
    <property type="entry name" value="ZF_NANOS"/>
    <property type="match status" value="1"/>
</dbReference>
<accession>A0A672F5G1</accession>
<dbReference type="GO" id="GO:0005737">
    <property type="term" value="C:cytoplasm"/>
    <property type="evidence" value="ECO:0007669"/>
    <property type="project" value="UniProtKB-SubCell"/>
</dbReference>
<feature type="compositionally biased region" description="Basic residues" evidence="9">
    <location>
        <begin position="128"/>
        <end position="137"/>
    </location>
</feature>
<evidence type="ECO:0000256" key="4">
    <source>
        <dbReference type="ARBA" id="ARBA00022771"/>
    </source>
</evidence>
<dbReference type="OMA" id="SPERKIC"/>
<feature type="compositionally biased region" description="Low complexity" evidence="9">
    <location>
        <begin position="118"/>
        <end position="127"/>
    </location>
</feature>
<keyword evidence="5" id="KW-0862">Zinc</keyword>
<evidence type="ECO:0000256" key="9">
    <source>
        <dbReference type="SAM" id="MobiDB-lite"/>
    </source>
</evidence>
<sequence length="215" mass="24119">LSDPETMNGLVWELFHHLPRFMESESKTFQPWRDYMGLCDTIKAIQTRRSPAETPPRERRPAHGDPGGLCGPLMSLHIAHEDAPHPDDRLTPRDSLTPLRSPGLSGPRESLDADAPKAARPKPAAGPRKPKERRKGRAPPASPERMFCSFCKHNGESELVFGSHWLKSQTGQVLCPYLQQYVCPLCGATGERAHTKRFCPKVDRAYSSVYAKTRR</sequence>
<dbReference type="InterPro" id="IPR038129">
    <property type="entry name" value="Nanos_sf"/>
</dbReference>
<reference evidence="11" key="2">
    <citation type="submission" date="2025-08" db="UniProtKB">
        <authorList>
            <consortium name="Ensembl"/>
        </authorList>
    </citation>
    <scope>IDENTIFICATION</scope>
</reference>
<comment type="similarity">
    <text evidence="8">Belongs to the nanos family.</text>
</comment>
<feature type="compositionally biased region" description="Basic and acidic residues" evidence="9">
    <location>
        <begin position="78"/>
        <end position="92"/>
    </location>
</feature>
<name>A0A672F5G1_SALFA</name>
<keyword evidence="3" id="KW-0479">Metal-binding</keyword>
<evidence type="ECO:0000256" key="6">
    <source>
        <dbReference type="ARBA" id="ARBA00022845"/>
    </source>
</evidence>
<evidence type="ECO:0000256" key="7">
    <source>
        <dbReference type="ARBA" id="ARBA00022884"/>
    </source>
</evidence>
<evidence type="ECO:0000313" key="12">
    <source>
        <dbReference type="Proteomes" id="UP000472267"/>
    </source>
</evidence>
<keyword evidence="12" id="KW-1185">Reference proteome</keyword>
<dbReference type="InterPro" id="IPR008705">
    <property type="entry name" value="Nanos/Xcar2"/>
</dbReference>
<dbReference type="Pfam" id="PF05741">
    <property type="entry name" value="zf-nanos"/>
    <property type="match status" value="1"/>
</dbReference>
<dbReference type="InParanoid" id="A0A672F5G1"/>
<organism evidence="11 12">
    <name type="scientific">Salarias fasciatus</name>
    <name type="common">Jewelled blenny</name>
    <name type="synonym">Blennius fasciatus</name>
    <dbReference type="NCBI Taxonomy" id="181472"/>
    <lineage>
        <taxon>Eukaryota</taxon>
        <taxon>Metazoa</taxon>
        <taxon>Chordata</taxon>
        <taxon>Craniata</taxon>
        <taxon>Vertebrata</taxon>
        <taxon>Euteleostomi</taxon>
        <taxon>Actinopterygii</taxon>
        <taxon>Neopterygii</taxon>
        <taxon>Teleostei</taxon>
        <taxon>Neoteleostei</taxon>
        <taxon>Acanthomorphata</taxon>
        <taxon>Ovalentaria</taxon>
        <taxon>Blenniimorphae</taxon>
        <taxon>Blenniiformes</taxon>
        <taxon>Blennioidei</taxon>
        <taxon>Blenniidae</taxon>
        <taxon>Salariinae</taxon>
        <taxon>Salarias</taxon>
    </lineage>
</organism>
<dbReference type="PANTHER" id="PTHR12887">
    <property type="entry name" value="NANOS PROTEIN"/>
    <property type="match status" value="1"/>
</dbReference>
<dbReference type="GO" id="GO:0006417">
    <property type="term" value="P:regulation of translation"/>
    <property type="evidence" value="ECO:0007669"/>
    <property type="project" value="UniProtKB-UniRule"/>
</dbReference>
<dbReference type="InterPro" id="IPR024161">
    <property type="entry name" value="Znf_nanos-typ"/>
</dbReference>
<keyword evidence="2" id="KW-0963">Cytoplasm</keyword>
<evidence type="ECO:0000256" key="2">
    <source>
        <dbReference type="ARBA" id="ARBA00022490"/>
    </source>
</evidence>
<dbReference type="Gene3D" id="4.10.60.30">
    <property type="entry name" value="Nanos, RNA-binding domain"/>
    <property type="match status" value="1"/>
</dbReference>
<evidence type="ECO:0000256" key="3">
    <source>
        <dbReference type="ARBA" id="ARBA00022723"/>
    </source>
</evidence>
<evidence type="ECO:0000259" key="10">
    <source>
        <dbReference type="PROSITE" id="PS51522"/>
    </source>
</evidence>
<keyword evidence="7 8" id="KW-0694">RNA-binding</keyword>
<dbReference type="GO" id="GO:0003723">
    <property type="term" value="F:RNA binding"/>
    <property type="evidence" value="ECO:0007669"/>
    <property type="project" value="UniProtKB-UniRule"/>
</dbReference>
<protein>
    <submittedName>
        <fullName evidence="11">Nanos homolog 3-like</fullName>
    </submittedName>
</protein>
<reference evidence="11" key="3">
    <citation type="submission" date="2025-09" db="UniProtKB">
        <authorList>
            <consortium name="Ensembl"/>
        </authorList>
    </citation>
    <scope>IDENTIFICATION</scope>
</reference>
<keyword evidence="4 8" id="KW-0863">Zinc-finger</keyword>
<dbReference type="Proteomes" id="UP000472267">
    <property type="component" value="Chromosome 6"/>
</dbReference>
<dbReference type="AlphaFoldDB" id="A0A672F5G1"/>
<dbReference type="Ensembl" id="ENSSFAT00005002063.1">
    <property type="protein sequence ID" value="ENSSFAP00005001956.1"/>
    <property type="gene ID" value="ENSSFAG00005001297.1"/>
</dbReference>
<evidence type="ECO:0000256" key="8">
    <source>
        <dbReference type="PROSITE-ProRule" id="PRU00855"/>
    </source>
</evidence>
<evidence type="ECO:0000313" key="11">
    <source>
        <dbReference type="Ensembl" id="ENSSFAP00005001956.1"/>
    </source>
</evidence>
<feature type="region of interest" description="Disordered" evidence="9">
    <location>
        <begin position="46"/>
        <end position="142"/>
    </location>
</feature>
<evidence type="ECO:0000256" key="5">
    <source>
        <dbReference type="ARBA" id="ARBA00022833"/>
    </source>
</evidence>
<dbReference type="GO" id="GO:0008270">
    <property type="term" value="F:zinc ion binding"/>
    <property type="evidence" value="ECO:0007669"/>
    <property type="project" value="UniProtKB-KW"/>
</dbReference>
<comment type="subcellular location">
    <subcellularLocation>
        <location evidence="1">Cytoplasm</location>
    </subcellularLocation>
</comment>